<dbReference type="SUPFAM" id="SSF48024">
    <property type="entry name" value="N-terminal domain of DnaB helicase"/>
    <property type="match status" value="1"/>
</dbReference>
<keyword evidence="4 12" id="KW-0547">Nucleotide-binding</keyword>
<dbReference type="PANTHER" id="PTHR30153">
    <property type="entry name" value="REPLICATIVE DNA HELICASE DNAB"/>
    <property type="match status" value="1"/>
</dbReference>
<dbReference type="InterPro" id="IPR036185">
    <property type="entry name" value="DNA_heli_DnaB-like_N_sf"/>
</dbReference>
<reference evidence="15 16" key="1">
    <citation type="submission" date="2020-03" db="EMBL/GenBank/DDBJ databases">
        <title>Comparative genomics of Weissella paramesenteroides.</title>
        <authorList>
            <person name="Kant R."/>
            <person name="Takala T."/>
            <person name="Saris P."/>
        </authorList>
    </citation>
    <scope>NUCLEOTIDE SEQUENCE [LARGE SCALE GENOMIC DNA]</scope>
    <source>
        <strain evidence="15 16">SJ27-4</strain>
    </source>
</reference>
<dbReference type="NCBIfam" id="NF004384">
    <property type="entry name" value="PRK05748.1"/>
    <property type="match status" value="1"/>
</dbReference>
<dbReference type="GO" id="GO:0005524">
    <property type="term" value="F:ATP binding"/>
    <property type="evidence" value="ECO:0007669"/>
    <property type="project" value="UniProtKB-UniRule"/>
</dbReference>
<dbReference type="Pfam" id="PF00772">
    <property type="entry name" value="DnaB"/>
    <property type="match status" value="1"/>
</dbReference>
<feature type="domain" description="SF4 helicase" evidence="14">
    <location>
        <begin position="184"/>
        <end position="464"/>
    </location>
</feature>
<dbReference type="SMART" id="SM00382">
    <property type="entry name" value="AAA"/>
    <property type="match status" value="1"/>
</dbReference>
<keyword evidence="5 12" id="KW-0378">Hydrolase</keyword>
<dbReference type="RefSeq" id="WP_140837170.1">
    <property type="nucleotide sequence ID" value="NZ_CAXLJE010000004.1"/>
</dbReference>
<dbReference type="GO" id="GO:1990077">
    <property type="term" value="C:primosome complex"/>
    <property type="evidence" value="ECO:0007669"/>
    <property type="project" value="UniProtKB-UniRule"/>
</dbReference>
<dbReference type="InterPro" id="IPR007693">
    <property type="entry name" value="DNA_helicase_DnaB-like_N"/>
</dbReference>
<protein>
    <recommendedName>
        <fullName evidence="11 12">Replicative DNA helicase</fullName>
        <ecNumber evidence="11 12">5.6.2.3</ecNumber>
    </recommendedName>
</protein>
<dbReference type="Proteomes" id="UP001215461">
    <property type="component" value="Unassembled WGS sequence"/>
</dbReference>
<evidence type="ECO:0000256" key="2">
    <source>
        <dbReference type="ARBA" id="ARBA00022515"/>
    </source>
</evidence>
<evidence type="ECO:0000313" key="16">
    <source>
        <dbReference type="Proteomes" id="UP001215461"/>
    </source>
</evidence>
<evidence type="ECO:0000256" key="8">
    <source>
        <dbReference type="ARBA" id="ARBA00023125"/>
    </source>
</evidence>
<dbReference type="FunFam" id="1.10.860.10:FF:000001">
    <property type="entry name" value="Replicative DNA helicase"/>
    <property type="match status" value="1"/>
</dbReference>
<evidence type="ECO:0000256" key="6">
    <source>
        <dbReference type="ARBA" id="ARBA00022806"/>
    </source>
</evidence>
<evidence type="ECO:0000256" key="12">
    <source>
        <dbReference type="RuleBase" id="RU362085"/>
    </source>
</evidence>
<evidence type="ECO:0000256" key="7">
    <source>
        <dbReference type="ARBA" id="ARBA00022840"/>
    </source>
</evidence>
<dbReference type="GO" id="GO:0042802">
    <property type="term" value="F:identical protein binding"/>
    <property type="evidence" value="ECO:0007669"/>
    <property type="project" value="UniProtKB-ARBA"/>
</dbReference>
<evidence type="ECO:0000259" key="14">
    <source>
        <dbReference type="PROSITE" id="PS51199"/>
    </source>
</evidence>
<dbReference type="Gene3D" id="3.40.50.300">
    <property type="entry name" value="P-loop containing nucleotide triphosphate hydrolases"/>
    <property type="match status" value="1"/>
</dbReference>
<evidence type="ECO:0000256" key="3">
    <source>
        <dbReference type="ARBA" id="ARBA00022705"/>
    </source>
</evidence>
<dbReference type="PROSITE" id="PS51199">
    <property type="entry name" value="SF4_HELICASE"/>
    <property type="match status" value="1"/>
</dbReference>
<proteinExistence type="inferred from homology"/>
<dbReference type="SUPFAM" id="SSF52540">
    <property type="entry name" value="P-loop containing nucleoside triphosphate hydrolases"/>
    <property type="match status" value="1"/>
</dbReference>
<comment type="function">
    <text evidence="12">The main replicative DNA helicase, it participates in initiation and elongation during chromosome replication. Travels ahead of the DNA replisome, separating dsDNA into templates for DNA synthesis. A processive ATP-dependent 5'-3' DNA helicase it has DNA-dependent ATPase activity.</text>
</comment>
<dbReference type="InterPro" id="IPR007694">
    <property type="entry name" value="DNA_helicase_DnaB-like_C"/>
</dbReference>
<dbReference type="InterPro" id="IPR007692">
    <property type="entry name" value="DNA_helicase_DnaB"/>
</dbReference>
<dbReference type="GO" id="GO:0043139">
    <property type="term" value="F:5'-3' DNA helicase activity"/>
    <property type="evidence" value="ECO:0007669"/>
    <property type="project" value="UniProtKB-EC"/>
</dbReference>
<dbReference type="EMBL" id="JAANXN010000006">
    <property type="protein sequence ID" value="MDF8371063.1"/>
    <property type="molecule type" value="Genomic_DNA"/>
</dbReference>
<keyword evidence="3 12" id="KW-0235">DNA replication</keyword>
<dbReference type="GO" id="GO:0003677">
    <property type="term" value="F:DNA binding"/>
    <property type="evidence" value="ECO:0007669"/>
    <property type="project" value="UniProtKB-UniRule"/>
</dbReference>
<dbReference type="AlphaFoldDB" id="A0ABD4XIU1"/>
<evidence type="ECO:0000313" key="15">
    <source>
        <dbReference type="EMBL" id="MDF8371063.1"/>
    </source>
</evidence>
<keyword evidence="7 12" id="KW-0067">ATP-binding</keyword>
<evidence type="ECO:0000256" key="10">
    <source>
        <dbReference type="ARBA" id="ARBA00048954"/>
    </source>
</evidence>
<dbReference type="GO" id="GO:0016787">
    <property type="term" value="F:hydrolase activity"/>
    <property type="evidence" value="ECO:0007669"/>
    <property type="project" value="UniProtKB-KW"/>
</dbReference>
<dbReference type="EC" id="5.6.2.3" evidence="11 12"/>
<feature type="compositionally biased region" description="Acidic residues" evidence="13">
    <location>
        <begin position="413"/>
        <end position="427"/>
    </location>
</feature>
<keyword evidence="6 12" id="KW-0347">Helicase</keyword>
<dbReference type="CDD" id="cd00984">
    <property type="entry name" value="DnaB_C"/>
    <property type="match status" value="1"/>
</dbReference>
<evidence type="ECO:0000256" key="9">
    <source>
        <dbReference type="ARBA" id="ARBA00023235"/>
    </source>
</evidence>
<dbReference type="FunFam" id="3.40.50.300:FF:000076">
    <property type="entry name" value="Replicative DNA helicase"/>
    <property type="match status" value="1"/>
</dbReference>
<dbReference type="NCBIfam" id="TIGR00665">
    <property type="entry name" value="DnaB"/>
    <property type="match status" value="1"/>
</dbReference>
<evidence type="ECO:0000256" key="13">
    <source>
        <dbReference type="SAM" id="MobiDB-lite"/>
    </source>
</evidence>
<comment type="catalytic activity">
    <reaction evidence="10 12">
        <text>ATP + H2O = ADP + phosphate + H(+)</text>
        <dbReference type="Rhea" id="RHEA:13065"/>
        <dbReference type="ChEBI" id="CHEBI:15377"/>
        <dbReference type="ChEBI" id="CHEBI:15378"/>
        <dbReference type="ChEBI" id="CHEBI:30616"/>
        <dbReference type="ChEBI" id="CHEBI:43474"/>
        <dbReference type="ChEBI" id="CHEBI:456216"/>
        <dbReference type="EC" id="5.6.2.3"/>
    </reaction>
</comment>
<keyword evidence="2 12" id="KW-0639">Primosome</keyword>
<comment type="similarity">
    <text evidence="1 12">Belongs to the helicase family. DnaB subfamily.</text>
</comment>
<sequence>MPDQNEGAPLRVPQDVEAEQAVLGSILLATDPQDLLADIMTILEPSDFYRTAHRLIYSAILALDETQRAIDILTITDELDKDNQVENVGGMAYLTELASSVPVAGNALYYARIVRERSVRRNMIDTLQDSLTQTYEGSDSVDDAVADLSTKLDLINGGEKSADFKNIADVVNKSFEQIEQNSRTDETVTGLASGFPALDNLTTGFHEGEMIIIAARPAVGKTAFVLNIAQKVAVADPTLPVVIFSLEMPDTSLVNRMLAAEGNINSQHMRTGQLEAEEWNSLAVATGSLARTNIYIDDTPGIKVTEIRSKLRRLYKREGRLGLVIIDYLQLIEGTRSEGRQQEVSAISRAIKMMAMEMNVPIIALSQLSRSVEQRQDKRPMLSDIRESGSIEQDADIVAFLYRDDYYDKSNDDTDNQNDPRDEEQQDIGEIEVILEKNRSGARGTARLLFVKSYNKFSNIDFHNEEPGGFG</sequence>
<accession>A0ABD4XIU1</accession>
<comment type="caution">
    <text evidence="15">The sequence shown here is derived from an EMBL/GenBank/DDBJ whole genome shotgun (WGS) entry which is preliminary data.</text>
</comment>
<evidence type="ECO:0000256" key="4">
    <source>
        <dbReference type="ARBA" id="ARBA00022741"/>
    </source>
</evidence>
<dbReference type="GO" id="GO:0006269">
    <property type="term" value="P:DNA replication, synthesis of primer"/>
    <property type="evidence" value="ECO:0007669"/>
    <property type="project" value="UniProtKB-UniRule"/>
</dbReference>
<dbReference type="PANTHER" id="PTHR30153:SF2">
    <property type="entry name" value="REPLICATIVE DNA HELICASE"/>
    <property type="match status" value="1"/>
</dbReference>
<organism evidence="15 16">
    <name type="scientific">Weissella paramesenteroides</name>
    <name type="common">Leuconostoc paramesenteroides</name>
    <dbReference type="NCBI Taxonomy" id="1249"/>
    <lineage>
        <taxon>Bacteria</taxon>
        <taxon>Bacillati</taxon>
        <taxon>Bacillota</taxon>
        <taxon>Bacilli</taxon>
        <taxon>Lactobacillales</taxon>
        <taxon>Lactobacillaceae</taxon>
        <taxon>Weissella</taxon>
    </lineage>
</organism>
<name>A0ABD4XIU1_WEIPA</name>
<dbReference type="Pfam" id="PF03796">
    <property type="entry name" value="DnaB_C"/>
    <property type="match status" value="1"/>
</dbReference>
<dbReference type="InterPro" id="IPR003593">
    <property type="entry name" value="AAA+_ATPase"/>
</dbReference>
<evidence type="ECO:0000256" key="5">
    <source>
        <dbReference type="ARBA" id="ARBA00022801"/>
    </source>
</evidence>
<dbReference type="Gene3D" id="1.10.860.10">
    <property type="entry name" value="DNAb Helicase, Chain A"/>
    <property type="match status" value="1"/>
</dbReference>
<dbReference type="InterPro" id="IPR016136">
    <property type="entry name" value="DNA_helicase_N/primase_C"/>
</dbReference>
<dbReference type="InterPro" id="IPR027417">
    <property type="entry name" value="P-loop_NTPase"/>
</dbReference>
<evidence type="ECO:0000256" key="11">
    <source>
        <dbReference type="NCBIfam" id="TIGR00665"/>
    </source>
</evidence>
<gene>
    <name evidence="15" type="primary">dnaB</name>
    <name evidence="15" type="ORF">G9403_05230</name>
</gene>
<feature type="region of interest" description="Disordered" evidence="13">
    <location>
        <begin position="408"/>
        <end position="427"/>
    </location>
</feature>
<keyword evidence="9" id="KW-0413">Isomerase</keyword>
<evidence type="ECO:0000256" key="1">
    <source>
        <dbReference type="ARBA" id="ARBA00008428"/>
    </source>
</evidence>
<keyword evidence="8 12" id="KW-0238">DNA-binding</keyword>